<dbReference type="Pfam" id="PF05960">
    <property type="entry name" value="DUF885"/>
    <property type="match status" value="1"/>
</dbReference>
<keyword evidence="1" id="KW-0732">Signal</keyword>
<organism evidence="2 3">
    <name type="scientific">Ferrimonas marina</name>
    <dbReference type="NCBI Taxonomy" id="299255"/>
    <lineage>
        <taxon>Bacteria</taxon>
        <taxon>Pseudomonadati</taxon>
        <taxon>Pseudomonadota</taxon>
        <taxon>Gammaproteobacteria</taxon>
        <taxon>Alteromonadales</taxon>
        <taxon>Ferrimonadaceae</taxon>
        <taxon>Ferrimonas</taxon>
    </lineage>
</organism>
<keyword evidence="3" id="KW-1185">Reference proteome</keyword>
<dbReference type="AlphaFoldDB" id="A0A1M5Z5D3"/>
<feature type="chain" id="PRO_5009915393" evidence="1">
    <location>
        <begin position="22"/>
        <end position="587"/>
    </location>
</feature>
<gene>
    <name evidence="2" type="ORF">SAMN02745129_4663</name>
</gene>
<accession>A0A1M5Z5D3</accession>
<name>A0A1M5Z5D3_9GAMM</name>
<dbReference type="PANTHER" id="PTHR33361:SF15">
    <property type="entry name" value="DUF885 FAMILY LIPOPROTEIN"/>
    <property type="match status" value="1"/>
</dbReference>
<evidence type="ECO:0000313" key="2">
    <source>
        <dbReference type="EMBL" id="SHI19354.1"/>
    </source>
</evidence>
<evidence type="ECO:0000256" key="1">
    <source>
        <dbReference type="SAM" id="SignalP"/>
    </source>
</evidence>
<reference evidence="3" key="1">
    <citation type="submission" date="2016-11" db="EMBL/GenBank/DDBJ databases">
        <authorList>
            <person name="Varghese N."/>
            <person name="Submissions S."/>
        </authorList>
    </citation>
    <scope>NUCLEOTIDE SEQUENCE [LARGE SCALE GENOMIC DNA]</scope>
    <source>
        <strain evidence="3">DSM 16917</strain>
    </source>
</reference>
<dbReference type="PANTHER" id="PTHR33361">
    <property type="entry name" value="GLR0591 PROTEIN"/>
    <property type="match status" value="1"/>
</dbReference>
<dbReference type="InterPro" id="IPR010281">
    <property type="entry name" value="DUF885"/>
</dbReference>
<feature type="signal peptide" evidence="1">
    <location>
        <begin position="1"/>
        <end position="21"/>
    </location>
</feature>
<dbReference type="OrthoDB" id="9769898at2"/>
<protein>
    <submittedName>
        <fullName evidence="2">Uncharacterized conserved protein, DUF885 familyt</fullName>
    </submittedName>
</protein>
<dbReference type="RefSeq" id="WP_067661941.1">
    <property type="nucleotide sequence ID" value="NZ_FQXG01000009.1"/>
</dbReference>
<dbReference type="EMBL" id="FQXG01000009">
    <property type="protein sequence ID" value="SHI19354.1"/>
    <property type="molecule type" value="Genomic_DNA"/>
</dbReference>
<dbReference type="PROSITE" id="PS51257">
    <property type="entry name" value="PROKAR_LIPOPROTEIN"/>
    <property type="match status" value="1"/>
</dbReference>
<proteinExistence type="predicted"/>
<dbReference type="Proteomes" id="UP000184268">
    <property type="component" value="Unassembled WGS sequence"/>
</dbReference>
<dbReference type="STRING" id="299255.SAMN02745129_4663"/>
<sequence length="587" mass="67228">MKQLATAALVVLALGGCQSSAPQSSEIAPVCDVACQQAQFDTLANTFIDELLALQPEWALYAGDYQYAQQLTIPDAAYRQRQRDFAAQWRARFDDLGELDEARQIDLALMRNQLDKMLWYLDSYQGWQWNPANYNVAGPFGRLLSESWADEDTKLRTVLARMEGVPAYYRAGREALSNPTQEHLQLAVLQNQGALSVFDDSLLGRVAESNLDAQEQALFEKRYWRSRQAIQSYISFLERSLTEFDPQTGRDFRLGEALYEQKFALDIQAEMTAAQLYDKAKADQAQARKQMVGITKQLWPKYFRGTAMPRDPQQAVRAMVDHLSQSHVSRDNFVAEVKRQIPELEQFVVQQDLITLDPDKPLVVRETPPYMRGIAGASISAPGPFEKQGNTYYNVTPLDGLSDEAAESYLREYNDWMLQILNIHEAIPGHYTQLVYANLSPSLVKSLLANGAMIEGWAVYAERMMLEQGYGDFEPELWLMYWKWNLRVISNTLLDYGVHVKGMSQEEAMDLLVNQAYQQEQEAKEKWRRVTLSQVQLTSYYAGFREILDLREQLKSQQKEAFELKAFHEQFLSYGNAPVGMIRQLML</sequence>
<evidence type="ECO:0000313" key="3">
    <source>
        <dbReference type="Proteomes" id="UP000184268"/>
    </source>
</evidence>